<sequence>MKKISAVLFSFLLVLGLAACGEVRESASPAAGSAENGMETADAETVSPEAAGTETGNTETEESGMQQSAGQQNTILIAYAPGEDGDMVERAAGLLAQEPGGDLFPLEEETDSPSEMEAGADRTGETGTQAETNTPDGPYEFIFLGFEAQNNALPEAVQNFLEANDFGARTIIPFVSGTGNDSAGILEAVSLLQPGALLSDSVLLLSENMEEQEITDWAMELGFFDETAAPESGAENTVATAAVTPDAQQVLYLWEEGNMPGVTEYTENNGGYSDDPDFRPYLTSFPVPEGTEIKGAVLICAGGTFQFRSDENEGTPVAEAQSGLGYQSFVVDYRLRPYTQQEGALDLARAVRFVRAHAQEYGIEEKDIVVMGFSAGGILSGEMLLNFDGQVNGTALDADYVPDALDEISADAAACGMIYSFYGRLSVGTTDVELLRSGSLPPTFYCYGTRDPFYNQFLANADAAEEAGVSVERLQLDGMPHGFGARGGWIPAYDEWLSGIFENN</sequence>
<feature type="compositionally biased region" description="Acidic residues" evidence="2">
    <location>
        <begin position="105"/>
        <end position="114"/>
    </location>
</feature>
<dbReference type="GO" id="GO:0016787">
    <property type="term" value="F:hydrolase activity"/>
    <property type="evidence" value="ECO:0007669"/>
    <property type="project" value="UniProtKB-KW"/>
</dbReference>
<dbReference type="PANTHER" id="PTHR48081:SF6">
    <property type="entry name" value="PEPTIDASE S9 PROLYL OLIGOPEPTIDASE CATALYTIC DOMAIN-CONTAINING PROTEIN"/>
    <property type="match status" value="1"/>
</dbReference>
<reference evidence="6" key="1">
    <citation type="journal article" date="2021" name="PeerJ">
        <title>Extensive microbial diversity within the chicken gut microbiome revealed by metagenomics and culture.</title>
        <authorList>
            <person name="Gilroy R."/>
            <person name="Ravi A."/>
            <person name="Getino M."/>
            <person name="Pursley I."/>
            <person name="Horton D.L."/>
            <person name="Alikhan N.F."/>
            <person name="Baker D."/>
            <person name="Gharbi K."/>
            <person name="Hall N."/>
            <person name="Watson M."/>
            <person name="Adriaenssens E.M."/>
            <person name="Foster-Nyarko E."/>
            <person name="Jarju S."/>
            <person name="Secka A."/>
            <person name="Antonio M."/>
            <person name="Oren A."/>
            <person name="Chaudhuri R.R."/>
            <person name="La Ragione R."/>
            <person name="Hildebrand F."/>
            <person name="Pallen M.J."/>
        </authorList>
    </citation>
    <scope>NUCLEOTIDE SEQUENCE</scope>
    <source>
        <strain evidence="6">ChiBcec1-1630</strain>
    </source>
</reference>
<dbReference type="PROSITE" id="PS51257">
    <property type="entry name" value="PROKAR_LIPOPROTEIN"/>
    <property type="match status" value="1"/>
</dbReference>
<feature type="chain" id="PRO_5038383721" evidence="3">
    <location>
        <begin position="20"/>
        <end position="504"/>
    </location>
</feature>
<evidence type="ECO:0000259" key="4">
    <source>
        <dbReference type="Pfam" id="PF07859"/>
    </source>
</evidence>
<feature type="signal peptide" evidence="3">
    <location>
        <begin position="1"/>
        <end position="19"/>
    </location>
</feature>
<dbReference type="InterPro" id="IPR008254">
    <property type="entry name" value="Flavodoxin/NO_synth"/>
</dbReference>
<protein>
    <submittedName>
        <fullName evidence="6">Alpha/beta hydrolase fold domain-containing protein</fullName>
    </submittedName>
</protein>
<dbReference type="SUPFAM" id="SSF53474">
    <property type="entry name" value="alpha/beta-Hydrolases"/>
    <property type="match status" value="1"/>
</dbReference>
<dbReference type="InterPro" id="IPR029039">
    <property type="entry name" value="Flavoprotein-like_sf"/>
</dbReference>
<evidence type="ECO:0000256" key="3">
    <source>
        <dbReference type="SAM" id="SignalP"/>
    </source>
</evidence>
<accession>A0A9D2QJD6</accession>
<feature type="domain" description="Alpha/beta hydrolase fold-3" evidence="4">
    <location>
        <begin position="302"/>
        <end position="483"/>
    </location>
</feature>
<dbReference type="Gene3D" id="3.40.50.360">
    <property type="match status" value="1"/>
</dbReference>
<dbReference type="EMBL" id="DWVS01000146">
    <property type="protein sequence ID" value="HJC87531.1"/>
    <property type="molecule type" value="Genomic_DNA"/>
</dbReference>
<name>A0A9D2QJD6_9FIRM</name>
<dbReference type="Gene3D" id="3.40.50.1820">
    <property type="entry name" value="alpha/beta hydrolase"/>
    <property type="match status" value="1"/>
</dbReference>
<evidence type="ECO:0000256" key="2">
    <source>
        <dbReference type="SAM" id="MobiDB-lite"/>
    </source>
</evidence>
<feature type="domain" description="Flavodoxin-like" evidence="5">
    <location>
        <begin position="112"/>
        <end position="218"/>
    </location>
</feature>
<organism evidence="6 7">
    <name type="scientific">Candidatus Eisenbergiella intestinigallinarum</name>
    <dbReference type="NCBI Taxonomy" id="2838549"/>
    <lineage>
        <taxon>Bacteria</taxon>
        <taxon>Bacillati</taxon>
        <taxon>Bacillota</taxon>
        <taxon>Clostridia</taxon>
        <taxon>Lachnospirales</taxon>
        <taxon>Lachnospiraceae</taxon>
        <taxon>Eisenbergiella</taxon>
    </lineage>
</organism>
<evidence type="ECO:0000256" key="1">
    <source>
        <dbReference type="ARBA" id="ARBA00022801"/>
    </source>
</evidence>
<evidence type="ECO:0000313" key="7">
    <source>
        <dbReference type="Proteomes" id="UP000823922"/>
    </source>
</evidence>
<dbReference type="GO" id="GO:0016651">
    <property type="term" value="F:oxidoreductase activity, acting on NAD(P)H"/>
    <property type="evidence" value="ECO:0007669"/>
    <property type="project" value="UniProtKB-ARBA"/>
</dbReference>
<dbReference type="InterPro" id="IPR050300">
    <property type="entry name" value="GDXG_lipolytic_enzyme"/>
</dbReference>
<dbReference type="GO" id="GO:0010181">
    <property type="term" value="F:FMN binding"/>
    <property type="evidence" value="ECO:0007669"/>
    <property type="project" value="InterPro"/>
</dbReference>
<keyword evidence="3" id="KW-0732">Signal</keyword>
<reference evidence="6" key="2">
    <citation type="submission" date="2021-04" db="EMBL/GenBank/DDBJ databases">
        <authorList>
            <person name="Gilroy R."/>
        </authorList>
    </citation>
    <scope>NUCLEOTIDE SEQUENCE</scope>
    <source>
        <strain evidence="6">ChiBcec1-1630</strain>
    </source>
</reference>
<dbReference type="PANTHER" id="PTHR48081">
    <property type="entry name" value="AB HYDROLASE SUPERFAMILY PROTEIN C4A8.06C"/>
    <property type="match status" value="1"/>
</dbReference>
<feature type="region of interest" description="Disordered" evidence="2">
    <location>
        <begin position="29"/>
        <end position="69"/>
    </location>
</feature>
<dbReference type="InterPro" id="IPR029058">
    <property type="entry name" value="AB_hydrolase_fold"/>
</dbReference>
<dbReference type="AlphaFoldDB" id="A0A9D2QJD6"/>
<gene>
    <name evidence="6" type="ORF">H9926_05925</name>
</gene>
<proteinExistence type="predicted"/>
<feature type="region of interest" description="Disordered" evidence="2">
    <location>
        <begin position="99"/>
        <end position="134"/>
    </location>
</feature>
<feature type="compositionally biased region" description="Polar residues" evidence="2">
    <location>
        <begin position="125"/>
        <end position="134"/>
    </location>
</feature>
<feature type="compositionally biased region" description="Low complexity" evidence="2">
    <location>
        <begin position="49"/>
        <end position="58"/>
    </location>
</feature>
<dbReference type="Proteomes" id="UP000823922">
    <property type="component" value="Unassembled WGS sequence"/>
</dbReference>
<comment type="caution">
    <text evidence="6">The sequence shown here is derived from an EMBL/GenBank/DDBJ whole genome shotgun (WGS) entry which is preliminary data.</text>
</comment>
<evidence type="ECO:0000259" key="5">
    <source>
        <dbReference type="Pfam" id="PF12682"/>
    </source>
</evidence>
<dbReference type="InterPro" id="IPR013094">
    <property type="entry name" value="AB_hydrolase_3"/>
</dbReference>
<dbReference type="Pfam" id="PF07859">
    <property type="entry name" value="Abhydrolase_3"/>
    <property type="match status" value="1"/>
</dbReference>
<dbReference type="Pfam" id="PF12682">
    <property type="entry name" value="Flavodoxin_4"/>
    <property type="match status" value="1"/>
</dbReference>
<keyword evidence="1 6" id="KW-0378">Hydrolase</keyword>
<evidence type="ECO:0000313" key="6">
    <source>
        <dbReference type="EMBL" id="HJC87531.1"/>
    </source>
</evidence>